<dbReference type="Pfam" id="PF11187">
    <property type="entry name" value="Mbeg1-like"/>
    <property type="match status" value="1"/>
</dbReference>
<protein>
    <recommendedName>
        <fullName evidence="3">DUF2974 domain-containing protein</fullName>
    </recommendedName>
</protein>
<keyword evidence="2" id="KW-1185">Reference proteome</keyword>
<dbReference type="EMBL" id="JQBX01000014">
    <property type="protein sequence ID" value="KRN93465.1"/>
    <property type="molecule type" value="Genomic_DNA"/>
</dbReference>
<dbReference type="InterPro" id="IPR029058">
    <property type="entry name" value="AB_hydrolase_fold"/>
</dbReference>
<proteinExistence type="predicted"/>
<dbReference type="STRING" id="331679.IV81_GL000465"/>
<dbReference type="Proteomes" id="UP000051859">
    <property type="component" value="Unassembled WGS sequence"/>
</dbReference>
<sequence>MTKLINFLNEYKKEIANEPLEQDLALFSRLVELPFEKILLIDPSSTPLLVDACRMLNVYLQQKSYIILPADQQLLNQIIDSNRYAKVSIANIVSDQEQFTAMTFLLSKSSKIIAFRGSNGTLLSWQNDLHFSSNSVDLLARQAQDYLRNEIQADQRDIFCTGFSRGAAVAALASTDIKPINRRVIRTILFDSPGLPNGQYDFKIPIIELVTPLSIFALIGEHPFPQLSIKNSTQGIWQHNLYSWVGDLNGNFERTIGISANRVTYHQFQMLLPQKITDENIKKSINVIFSIFSKLEYQTSSDLIKHWNQFSTLIKVETKNENIVVKMLINRLQNLIFKNAAINLQSIPLN</sequence>
<dbReference type="PATRIC" id="fig|331679.3.peg.471"/>
<dbReference type="RefSeq" id="WP_057803603.1">
    <property type="nucleotide sequence ID" value="NZ_JQBX01000014.1"/>
</dbReference>
<evidence type="ECO:0000313" key="1">
    <source>
        <dbReference type="EMBL" id="KRN93465.1"/>
    </source>
</evidence>
<evidence type="ECO:0000313" key="2">
    <source>
        <dbReference type="Proteomes" id="UP000051859"/>
    </source>
</evidence>
<dbReference type="SUPFAM" id="SSF53474">
    <property type="entry name" value="alpha/beta-Hydrolases"/>
    <property type="match status" value="1"/>
</dbReference>
<name>A0A0R2KVH5_9LACO</name>
<dbReference type="Gene3D" id="3.40.50.1820">
    <property type="entry name" value="alpha/beta hydrolase"/>
    <property type="match status" value="1"/>
</dbReference>
<gene>
    <name evidence="1" type="ORF">IV81_GL000465</name>
</gene>
<reference evidence="1 2" key="1">
    <citation type="journal article" date="2015" name="Genome Announc.">
        <title>Expanding the biotechnology potential of lactobacilli through comparative genomics of 213 strains and associated genera.</title>
        <authorList>
            <person name="Sun Z."/>
            <person name="Harris H.M."/>
            <person name="McCann A."/>
            <person name="Guo C."/>
            <person name="Argimon S."/>
            <person name="Zhang W."/>
            <person name="Yang X."/>
            <person name="Jeffery I.B."/>
            <person name="Cooney J.C."/>
            <person name="Kagawa T.F."/>
            <person name="Liu W."/>
            <person name="Song Y."/>
            <person name="Salvetti E."/>
            <person name="Wrobel A."/>
            <person name="Rasinkangas P."/>
            <person name="Parkhill J."/>
            <person name="Rea M.C."/>
            <person name="O'Sullivan O."/>
            <person name="Ritari J."/>
            <person name="Douillard F.P."/>
            <person name="Paul Ross R."/>
            <person name="Yang R."/>
            <person name="Briner A.E."/>
            <person name="Felis G.E."/>
            <person name="de Vos W.M."/>
            <person name="Barrangou R."/>
            <person name="Klaenhammer T.R."/>
            <person name="Caufield P.W."/>
            <person name="Cui Y."/>
            <person name="Zhang H."/>
            <person name="O'Toole P.W."/>
        </authorList>
    </citation>
    <scope>NUCLEOTIDE SEQUENCE [LARGE SCALE GENOMIC DNA]</scope>
    <source>
        <strain evidence="1 2">DSM 18001</strain>
    </source>
</reference>
<accession>A0A0R2KVH5</accession>
<organism evidence="1 2">
    <name type="scientific">Pediococcus stilesii</name>
    <dbReference type="NCBI Taxonomy" id="331679"/>
    <lineage>
        <taxon>Bacteria</taxon>
        <taxon>Bacillati</taxon>
        <taxon>Bacillota</taxon>
        <taxon>Bacilli</taxon>
        <taxon>Lactobacillales</taxon>
        <taxon>Lactobacillaceae</taxon>
        <taxon>Pediococcus</taxon>
    </lineage>
</organism>
<comment type="caution">
    <text evidence="1">The sequence shown here is derived from an EMBL/GenBank/DDBJ whole genome shotgun (WGS) entry which is preliminary data.</text>
</comment>
<dbReference type="AlphaFoldDB" id="A0A0R2KVH5"/>
<dbReference type="InterPro" id="IPR024499">
    <property type="entry name" value="Mbeg1-like"/>
</dbReference>
<evidence type="ECO:0008006" key="3">
    <source>
        <dbReference type="Google" id="ProtNLM"/>
    </source>
</evidence>